<dbReference type="RefSeq" id="XP_031789432.1">
    <property type="nucleotide sequence ID" value="XM_031933572.2"/>
</dbReference>
<dbReference type="PANTHER" id="PTHR24118">
    <property type="entry name" value="POTE ANKYRIN DOMAIN"/>
    <property type="match status" value="1"/>
</dbReference>
<dbReference type="SUPFAM" id="SSF48403">
    <property type="entry name" value="Ankyrin repeat"/>
    <property type="match status" value="1"/>
</dbReference>
<keyword evidence="3" id="KW-1185">Reference proteome</keyword>
<accession>A0A7M7TBJ1</accession>
<dbReference type="PROSITE" id="PS50088">
    <property type="entry name" value="ANK_REPEAT"/>
    <property type="match status" value="2"/>
</dbReference>
<keyword evidence="1" id="KW-0040">ANK repeat</keyword>
<evidence type="ECO:0000313" key="3">
    <source>
        <dbReference type="Proteomes" id="UP000002358"/>
    </source>
</evidence>
<reference evidence="2" key="1">
    <citation type="submission" date="2021-01" db="UniProtKB">
        <authorList>
            <consortium name="EnsemblMetazoa"/>
        </authorList>
    </citation>
    <scope>IDENTIFICATION</scope>
</reference>
<evidence type="ECO:0000313" key="2">
    <source>
        <dbReference type="EnsemblMetazoa" id="XP_031789432"/>
    </source>
</evidence>
<dbReference type="SMR" id="A0A7M7TBJ1"/>
<proteinExistence type="predicted"/>
<dbReference type="PANTHER" id="PTHR24118:SF99">
    <property type="entry name" value="POTE ANKYRIN DOMAIN FAMILY MEMBER 3C-RELATED"/>
    <property type="match status" value="1"/>
</dbReference>
<dbReference type="SMART" id="SM00248">
    <property type="entry name" value="ANK"/>
    <property type="match status" value="2"/>
</dbReference>
<dbReference type="Pfam" id="PF12796">
    <property type="entry name" value="Ank_2"/>
    <property type="match status" value="1"/>
</dbReference>
<organism evidence="2 3">
    <name type="scientific">Nasonia vitripennis</name>
    <name type="common">Parasitic wasp</name>
    <dbReference type="NCBI Taxonomy" id="7425"/>
    <lineage>
        <taxon>Eukaryota</taxon>
        <taxon>Metazoa</taxon>
        <taxon>Ecdysozoa</taxon>
        <taxon>Arthropoda</taxon>
        <taxon>Hexapoda</taxon>
        <taxon>Insecta</taxon>
        <taxon>Pterygota</taxon>
        <taxon>Neoptera</taxon>
        <taxon>Endopterygota</taxon>
        <taxon>Hymenoptera</taxon>
        <taxon>Apocrita</taxon>
        <taxon>Proctotrupomorpha</taxon>
        <taxon>Chalcidoidea</taxon>
        <taxon>Pteromalidae</taxon>
        <taxon>Pteromalinae</taxon>
        <taxon>Nasonia</taxon>
    </lineage>
</organism>
<dbReference type="EnsemblMetazoa" id="XM_031933572">
    <property type="protein sequence ID" value="XP_031789432"/>
    <property type="gene ID" value="LOC116418373"/>
</dbReference>
<dbReference type="InParanoid" id="A0A7M7TBJ1"/>
<name>A0A7M7TBJ1_NASVI</name>
<sequence length="141" mass="16598">MPFYEYIFAQESRYGVDQTLLRLLLPADRHGLSPMHEACIFHQLRTVKELVKEGEKVDEKDKFGRTPLYYVVVSQSIRPLDEKRTRIVRLLLDQGADINQNFSECDYSVENPLVTLAFRLRDSRRDEIFKIFLEYAAKLLV</sequence>
<evidence type="ECO:0000256" key="1">
    <source>
        <dbReference type="PROSITE-ProRule" id="PRU00023"/>
    </source>
</evidence>
<dbReference type="KEGG" id="nvi:116418373"/>
<dbReference type="GeneID" id="116418373"/>
<feature type="repeat" description="ANK" evidence="1">
    <location>
        <begin position="63"/>
        <end position="103"/>
    </location>
</feature>
<feature type="repeat" description="ANK" evidence="1">
    <location>
        <begin position="30"/>
        <end position="62"/>
    </location>
</feature>
<protein>
    <submittedName>
        <fullName evidence="2">Uncharacterized protein</fullName>
    </submittedName>
</protein>
<dbReference type="PROSITE" id="PS50297">
    <property type="entry name" value="ANK_REP_REGION"/>
    <property type="match status" value="2"/>
</dbReference>
<dbReference type="InterPro" id="IPR002110">
    <property type="entry name" value="Ankyrin_rpt"/>
</dbReference>
<dbReference type="Gene3D" id="1.25.40.20">
    <property type="entry name" value="Ankyrin repeat-containing domain"/>
    <property type="match status" value="1"/>
</dbReference>
<dbReference type="AlphaFoldDB" id="A0A7M7TBJ1"/>
<dbReference type="InterPro" id="IPR036770">
    <property type="entry name" value="Ankyrin_rpt-contain_sf"/>
</dbReference>
<dbReference type="Proteomes" id="UP000002358">
    <property type="component" value="Chromosome 1"/>
</dbReference>